<evidence type="ECO:0000256" key="4">
    <source>
        <dbReference type="ARBA" id="ARBA00022692"/>
    </source>
</evidence>
<dbReference type="PANTHER" id="PTHR11795">
    <property type="entry name" value="BRANCHED-CHAIN AMINO ACID TRANSPORT SYSTEM PERMEASE PROTEIN LIVH"/>
    <property type="match status" value="1"/>
</dbReference>
<evidence type="ECO:0000313" key="11">
    <source>
        <dbReference type="Proteomes" id="UP000319865"/>
    </source>
</evidence>
<dbReference type="GO" id="GO:0006865">
    <property type="term" value="P:amino acid transport"/>
    <property type="evidence" value="ECO:0007669"/>
    <property type="project" value="UniProtKB-KW"/>
</dbReference>
<keyword evidence="7 9" id="KW-0472">Membrane</keyword>
<feature type="transmembrane region" description="Helical" evidence="9">
    <location>
        <begin position="265"/>
        <end position="287"/>
    </location>
</feature>
<feature type="transmembrane region" description="Helical" evidence="9">
    <location>
        <begin position="239"/>
        <end position="259"/>
    </location>
</feature>
<comment type="similarity">
    <text evidence="8">Belongs to the binding-protein-dependent transport system permease family. LivHM subfamily.</text>
</comment>
<dbReference type="InterPro" id="IPR052157">
    <property type="entry name" value="BCAA_transport_permease"/>
</dbReference>
<dbReference type="InterPro" id="IPR001851">
    <property type="entry name" value="ABC_transp_permease"/>
</dbReference>
<dbReference type="GO" id="GO:0005886">
    <property type="term" value="C:plasma membrane"/>
    <property type="evidence" value="ECO:0007669"/>
    <property type="project" value="UniProtKB-SubCell"/>
</dbReference>
<comment type="subcellular location">
    <subcellularLocation>
        <location evidence="1">Cell membrane</location>
        <topology evidence="1">Multi-pass membrane protein</topology>
    </subcellularLocation>
</comment>
<dbReference type="AlphaFoldDB" id="A0A543P1B7"/>
<feature type="transmembrane region" description="Helical" evidence="9">
    <location>
        <begin position="36"/>
        <end position="54"/>
    </location>
</feature>
<evidence type="ECO:0000256" key="8">
    <source>
        <dbReference type="ARBA" id="ARBA00037998"/>
    </source>
</evidence>
<comment type="caution">
    <text evidence="10">The sequence shown here is derived from an EMBL/GenBank/DDBJ whole genome shotgun (WGS) entry which is preliminary data.</text>
</comment>
<accession>A0A543P1B7</accession>
<dbReference type="EMBL" id="VFQE01000002">
    <property type="protein sequence ID" value="TQN37859.1"/>
    <property type="molecule type" value="Genomic_DNA"/>
</dbReference>
<protein>
    <submittedName>
        <fullName evidence="10">Branched-chain amino acid transport system permease protein</fullName>
    </submittedName>
</protein>
<keyword evidence="2" id="KW-0813">Transport</keyword>
<sequence>MQQFVNVTLTGFTQGMIYAAFALALVLIWRSTRIVNFAQGSMAAATAFIALALINAGLSYWIAFVVALASGFLLGAIVERVIIRPVEGGPELNAVIVTLGLFVAIQASIAIIFGSSFQSFPTPFGVRGFELGDNTIALTPTSLYIIGSVLITMALLVALFRFTRVGLAMRASAFGQEVARLLGVKVGRMLTLGWALAAVVGSLSGLLIAGGGFVYPAYMDSLIVFGFVAAVLGGLDSPIGAVVGGLILGLALSYVSGYAPRGSALVNIAALVILMFVLLVRPGGLFASSTARRA</sequence>
<keyword evidence="3" id="KW-1003">Cell membrane</keyword>
<gene>
    <name evidence="10" type="ORF">FHU33_4529</name>
</gene>
<evidence type="ECO:0000256" key="9">
    <source>
        <dbReference type="SAM" id="Phobius"/>
    </source>
</evidence>
<keyword evidence="11" id="KW-1185">Reference proteome</keyword>
<dbReference type="Pfam" id="PF02653">
    <property type="entry name" value="BPD_transp_2"/>
    <property type="match status" value="1"/>
</dbReference>
<evidence type="ECO:0000256" key="6">
    <source>
        <dbReference type="ARBA" id="ARBA00022989"/>
    </source>
</evidence>
<dbReference type="Proteomes" id="UP000319865">
    <property type="component" value="Unassembled WGS sequence"/>
</dbReference>
<feature type="transmembrane region" description="Helical" evidence="9">
    <location>
        <begin position="189"/>
        <end position="209"/>
    </location>
</feature>
<keyword evidence="6 9" id="KW-1133">Transmembrane helix</keyword>
<evidence type="ECO:0000256" key="5">
    <source>
        <dbReference type="ARBA" id="ARBA00022970"/>
    </source>
</evidence>
<keyword evidence="5" id="KW-0029">Amino-acid transport</keyword>
<evidence type="ECO:0000256" key="3">
    <source>
        <dbReference type="ARBA" id="ARBA00022475"/>
    </source>
</evidence>
<organism evidence="10 11">
    <name type="scientific">Blastococcus colisei</name>
    <dbReference type="NCBI Taxonomy" id="1564162"/>
    <lineage>
        <taxon>Bacteria</taxon>
        <taxon>Bacillati</taxon>
        <taxon>Actinomycetota</taxon>
        <taxon>Actinomycetes</taxon>
        <taxon>Geodermatophilales</taxon>
        <taxon>Geodermatophilaceae</taxon>
        <taxon>Blastococcus</taxon>
    </lineage>
</organism>
<keyword evidence="4 9" id="KW-0812">Transmembrane</keyword>
<proteinExistence type="inferred from homology"/>
<reference evidence="10 11" key="1">
    <citation type="submission" date="2019-06" db="EMBL/GenBank/DDBJ databases">
        <title>Sequencing the genomes of 1000 actinobacteria strains.</title>
        <authorList>
            <person name="Klenk H.-P."/>
        </authorList>
    </citation>
    <scope>NUCLEOTIDE SEQUENCE [LARGE SCALE GENOMIC DNA]</scope>
    <source>
        <strain evidence="10 11">DSM 46837</strain>
    </source>
</reference>
<feature type="transmembrane region" description="Helical" evidence="9">
    <location>
        <begin position="137"/>
        <end position="160"/>
    </location>
</feature>
<feature type="transmembrane region" description="Helical" evidence="9">
    <location>
        <begin position="94"/>
        <end position="117"/>
    </location>
</feature>
<evidence type="ECO:0000256" key="2">
    <source>
        <dbReference type="ARBA" id="ARBA00022448"/>
    </source>
</evidence>
<dbReference type="PANTHER" id="PTHR11795:SF451">
    <property type="entry name" value="ABC TRANSPORTER PERMEASE PROTEIN"/>
    <property type="match status" value="1"/>
</dbReference>
<evidence type="ECO:0000313" key="10">
    <source>
        <dbReference type="EMBL" id="TQN37859.1"/>
    </source>
</evidence>
<evidence type="ECO:0000256" key="1">
    <source>
        <dbReference type="ARBA" id="ARBA00004651"/>
    </source>
</evidence>
<dbReference type="GO" id="GO:0022857">
    <property type="term" value="F:transmembrane transporter activity"/>
    <property type="evidence" value="ECO:0007669"/>
    <property type="project" value="InterPro"/>
</dbReference>
<feature type="transmembrane region" description="Helical" evidence="9">
    <location>
        <begin position="60"/>
        <end position="82"/>
    </location>
</feature>
<name>A0A543P1B7_9ACTN</name>
<feature type="transmembrane region" description="Helical" evidence="9">
    <location>
        <begin position="12"/>
        <end position="29"/>
    </location>
</feature>
<dbReference type="RefSeq" id="WP_142027764.1">
    <property type="nucleotide sequence ID" value="NZ_VFQE01000002.1"/>
</dbReference>
<evidence type="ECO:0000256" key="7">
    <source>
        <dbReference type="ARBA" id="ARBA00023136"/>
    </source>
</evidence>
<dbReference type="CDD" id="cd06582">
    <property type="entry name" value="TM_PBP1_LivH_like"/>
    <property type="match status" value="1"/>
</dbReference>
<dbReference type="OrthoDB" id="3572933at2"/>